<evidence type="ECO:0000256" key="4">
    <source>
        <dbReference type="PROSITE-ProRule" id="PRU00335"/>
    </source>
</evidence>
<dbReference type="InterPro" id="IPR001647">
    <property type="entry name" value="HTH_TetR"/>
</dbReference>
<dbReference type="PANTHER" id="PTHR30055:SF146">
    <property type="entry name" value="HTH-TYPE TRANSCRIPTIONAL DUAL REGULATOR CECR"/>
    <property type="match status" value="1"/>
</dbReference>
<dbReference type="PROSITE" id="PS01081">
    <property type="entry name" value="HTH_TETR_1"/>
    <property type="match status" value="1"/>
</dbReference>
<keyword evidence="2 4" id="KW-0238">DNA-binding</keyword>
<feature type="compositionally biased region" description="Low complexity" evidence="5">
    <location>
        <begin position="14"/>
        <end position="32"/>
    </location>
</feature>
<feature type="domain" description="HTH tetR-type" evidence="6">
    <location>
        <begin position="34"/>
        <end position="94"/>
    </location>
</feature>
<organism evidence="7 8">
    <name type="scientific">Ancylobacter tetraedralis</name>
    <dbReference type="NCBI Taxonomy" id="217068"/>
    <lineage>
        <taxon>Bacteria</taxon>
        <taxon>Pseudomonadati</taxon>
        <taxon>Pseudomonadota</taxon>
        <taxon>Alphaproteobacteria</taxon>
        <taxon>Hyphomicrobiales</taxon>
        <taxon>Xanthobacteraceae</taxon>
        <taxon>Ancylobacter</taxon>
    </lineage>
</organism>
<dbReference type="Proteomes" id="UP000533469">
    <property type="component" value="Unassembled WGS sequence"/>
</dbReference>
<accession>A0A839Z8M9</accession>
<dbReference type="GO" id="GO:0003700">
    <property type="term" value="F:DNA-binding transcription factor activity"/>
    <property type="evidence" value="ECO:0007669"/>
    <property type="project" value="TreeGrafter"/>
</dbReference>
<dbReference type="FunFam" id="1.10.10.60:FF:000141">
    <property type="entry name" value="TetR family transcriptional regulator"/>
    <property type="match status" value="1"/>
</dbReference>
<evidence type="ECO:0000256" key="2">
    <source>
        <dbReference type="ARBA" id="ARBA00023125"/>
    </source>
</evidence>
<evidence type="ECO:0000256" key="3">
    <source>
        <dbReference type="ARBA" id="ARBA00023163"/>
    </source>
</evidence>
<dbReference type="Gene3D" id="1.10.357.10">
    <property type="entry name" value="Tetracycline Repressor, domain 2"/>
    <property type="match status" value="1"/>
</dbReference>
<keyword evidence="3" id="KW-0804">Transcription</keyword>
<dbReference type="SUPFAM" id="SSF46689">
    <property type="entry name" value="Homeodomain-like"/>
    <property type="match status" value="1"/>
</dbReference>
<keyword evidence="8" id="KW-1185">Reference proteome</keyword>
<evidence type="ECO:0000313" key="7">
    <source>
        <dbReference type="EMBL" id="MBB3770748.1"/>
    </source>
</evidence>
<dbReference type="InterPro" id="IPR050109">
    <property type="entry name" value="HTH-type_TetR-like_transc_reg"/>
</dbReference>
<dbReference type="Pfam" id="PF00440">
    <property type="entry name" value="TetR_N"/>
    <property type="match status" value="1"/>
</dbReference>
<dbReference type="GO" id="GO:0000976">
    <property type="term" value="F:transcription cis-regulatory region binding"/>
    <property type="evidence" value="ECO:0007669"/>
    <property type="project" value="TreeGrafter"/>
</dbReference>
<dbReference type="Pfam" id="PF14246">
    <property type="entry name" value="TetR_C_7"/>
    <property type="match status" value="1"/>
</dbReference>
<gene>
    <name evidence="7" type="ORF">FHS55_001343</name>
</gene>
<dbReference type="EMBL" id="JACICD010000002">
    <property type="protein sequence ID" value="MBB3770748.1"/>
    <property type="molecule type" value="Genomic_DNA"/>
</dbReference>
<dbReference type="InterPro" id="IPR036271">
    <property type="entry name" value="Tet_transcr_reg_TetR-rel_C_sf"/>
</dbReference>
<dbReference type="InterPro" id="IPR039536">
    <property type="entry name" value="TetR_C_Proteobacteria"/>
</dbReference>
<evidence type="ECO:0000259" key="6">
    <source>
        <dbReference type="PROSITE" id="PS50977"/>
    </source>
</evidence>
<sequence length="235" mass="24730">MTSASNEISADPEGGASASVAAGGLAAGGSRSNSDKQRRILAGARDVFLSSGFDGASMGEIARAAGVSKGTLYVYFPSKEGLFAAVVSEVCQEAAEQSFALDPQADAREALTRTGHRYVRAMIRPEHIATVRMVIGIAEKLPAIGRTYLSAGPDAGVERLCGWLRGKCAAGELVIDDYELAAWQFLVGCHALIVMPMLFGGSSQPDEATVDRVVRHAVDNFMRAYGVRASTGRES</sequence>
<evidence type="ECO:0000256" key="5">
    <source>
        <dbReference type="SAM" id="MobiDB-lite"/>
    </source>
</evidence>
<dbReference type="Gene3D" id="1.10.10.60">
    <property type="entry name" value="Homeodomain-like"/>
    <property type="match status" value="1"/>
</dbReference>
<protein>
    <submittedName>
        <fullName evidence="7">AcrR family transcriptional regulator</fullName>
    </submittedName>
</protein>
<dbReference type="SUPFAM" id="SSF48498">
    <property type="entry name" value="Tetracyclin repressor-like, C-terminal domain"/>
    <property type="match status" value="1"/>
</dbReference>
<dbReference type="InterPro" id="IPR009057">
    <property type="entry name" value="Homeodomain-like_sf"/>
</dbReference>
<evidence type="ECO:0000256" key="1">
    <source>
        <dbReference type="ARBA" id="ARBA00023015"/>
    </source>
</evidence>
<dbReference type="PANTHER" id="PTHR30055">
    <property type="entry name" value="HTH-TYPE TRANSCRIPTIONAL REGULATOR RUTR"/>
    <property type="match status" value="1"/>
</dbReference>
<keyword evidence="1" id="KW-0805">Transcription regulation</keyword>
<dbReference type="PRINTS" id="PR00455">
    <property type="entry name" value="HTHTETR"/>
</dbReference>
<feature type="DNA-binding region" description="H-T-H motif" evidence="4">
    <location>
        <begin position="57"/>
        <end position="76"/>
    </location>
</feature>
<evidence type="ECO:0000313" key="8">
    <source>
        <dbReference type="Proteomes" id="UP000533469"/>
    </source>
</evidence>
<comment type="caution">
    <text evidence="7">The sequence shown here is derived from an EMBL/GenBank/DDBJ whole genome shotgun (WGS) entry which is preliminary data.</text>
</comment>
<dbReference type="RefSeq" id="WP_183188919.1">
    <property type="nucleotide sequence ID" value="NZ_JACICD010000002.1"/>
</dbReference>
<dbReference type="PROSITE" id="PS50977">
    <property type="entry name" value="HTH_TETR_2"/>
    <property type="match status" value="1"/>
</dbReference>
<name>A0A839Z8M9_9HYPH</name>
<feature type="region of interest" description="Disordered" evidence="5">
    <location>
        <begin position="1"/>
        <end position="33"/>
    </location>
</feature>
<dbReference type="AlphaFoldDB" id="A0A839Z8M9"/>
<dbReference type="InterPro" id="IPR023772">
    <property type="entry name" value="DNA-bd_HTH_TetR-type_CS"/>
</dbReference>
<reference evidence="7 8" key="1">
    <citation type="submission" date="2020-08" db="EMBL/GenBank/DDBJ databases">
        <title>Genomic Encyclopedia of Type Strains, Phase IV (KMG-IV): sequencing the most valuable type-strain genomes for metagenomic binning, comparative biology and taxonomic classification.</title>
        <authorList>
            <person name="Goeker M."/>
        </authorList>
    </citation>
    <scope>NUCLEOTIDE SEQUENCE [LARGE SCALE GENOMIC DNA]</scope>
    <source>
        <strain evidence="7 8">DSM 5895</strain>
    </source>
</reference>
<proteinExistence type="predicted"/>